<dbReference type="Pfam" id="PF13459">
    <property type="entry name" value="Fer4_15"/>
    <property type="match status" value="1"/>
</dbReference>
<keyword evidence="1" id="KW-0813">Transport</keyword>
<comment type="caution">
    <text evidence="7">The sequence shown here is derived from an EMBL/GenBank/DDBJ whole genome shotgun (WGS) entry which is preliminary data.</text>
</comment>
<keyword evidence="5" id="KW-0411">Iron-sulfur</keyword>
<dbReference type="GeneID" id="41323579"/>
<evidence type="ECO:0000313" key="8">
    <source>
        <dbReference type="Proteomes" id="UP000752814"/>
    </source>
</evidence>
<evidence type="ECO:0000256" key="1">
    <source>
        <dbReference type="ARBA" id="ARBA00022448"/>
    </source>
</evidence>
<keyword evidence="3" id="KW-0249">Electron transport</keyword>
<sequence length="74" mass="8068">MVKVEIDLEGCIQCGRCYDEACSDIFIQTDDGTSNISEKYRTSGPEAGEVPENMFDCAAKAAEECPVDVISIQK</sequence>
<keyword evidence="4" id="KW-0408">Iron</keyword>
<dbReference type="AlphaFoldDB" id="A0A8J8TEE9"/>
<dbReference type="Gene3D" id="3.30.70.20">
    <property type="match status" value="1"/>
</dbReference>
<dbReference type="GO" id="GO:0046872">
    <property type="term" value="F:metal ion binding"/>
    <property type="evidence" value="ECO:0007669"/>
    <property type="project" value="UniProtKB-KW"/>
</dbReference>
<proteinExistence type="predicted"/>
<dbReference type="PANTHER" id="PTHR36923:SF3">
    <property type="entry name" value="FERREDOXIN"/>
    <property type="match status" value="1"/>
</dbReference>
<evidence type="ECO:0000256" key="4">
    <source>
        <dbReference type="ARBA" id="ARBA00023004"/>
    </source>
</evidence>
<evidence type="ECO:0000256" key="3">
    <source>
        <dbReference type="ARBA" id="ARBA00022982"/>
    </source>
</evidence>
<dbReference type="EMBL" id="LVVT01000021">
    <property type="protein sequence ID" value="TQS81883.1"/>
    <property type="molecule type" value="Genomic_DNA"/>
</dbReference>
<dbReference type="RefSeq" id="WP_020449047.1">
    <property type="nucleotide sequence ID" value="NZ_CAYAXV010000004.1"/>
</dbReference>
<reference evidence="7" key="1">
    <citation type="submission" date="2016-03" db="EMBL/GenBank/DDBJ databases">
        <authorList>
            <person name="Borrel G."/>
            <person name="Mccann A."/>
            <person name="O'Toole P.W."/>
        </authorList>
    </citation>
    <scope>NUCLEOTIDE SEQUENCE</scope>
    <source>
        <strain evidence="7">183</strain>
    </source>
</reference>
<dbReference type="InterPro" id="IPR017896">
    <property type="entry name" value="4Fe4S_Fe-S-bd"/>
</dbReference>
<feature type="domain" description="4Fe-4S ferredoxin-type" evidence="6">
    <location>
        <begin position="2"/>
        <end position="32"/>
    </location>
</feature>
<evidence type="ECO:0000256" key="5">
    <source>
        <dbReference type="ARBA" id="ARBA00023014"/>
    </source>
</evidence>
<dbReference type="GO" id="GO:0051536">
    <property type="term" value="F:iron-sulfur cluster binding"/>
    <property type="evidence" value="ECO:0007669"/>
    <property type="project" value="UniProtKB-KW"/>
</dbReference>
<name>A0A8J8TEE9_9ARCH</name>
<keyword evidence="2" id="KW-0479">Metal-binding</keyword>
<evidence type="ECO:0000313" key="7">
    <source>
        <dbReference type="EMBL" id="TQS81883.1"/>
    </source>
</evidence>
<dbReference type="InterPro" id="IPR051269">
    <property type="entry name" value="Fe-S_cluster_ET"/>
</dbReference>
<dbReference type="PANTHER" id="PTHR36923">
    <property type="entry name" value="FERREDOXIN"/>
    <property type="match status" value="1"/>
</dbReference>
<protein>
    <submittedName>
        <fullName evidence="7">Ferredoxin</fullName>
    </submittedName>
</protein>
<evidence type="ECO:0000259" key="6">
    <source>
        <dbReference type="PROSITE" id="PS51379"/>
    </source>
</evidence>
<evidence type="ECO:0000256" key="2">
    <source>
        <dbReference type="ARBA" id="ARBA00022723"/>
    </source>
</evidence>
<dbReference type="PROSITE" id="PS51379">
    <property type="entry name" value="4FE4S_FER_2"/>
    <property type="match status" value="1"/>
</dbReference>
<dbReference type="Proteomes" id="UP000752814">
    <property type="component" value="Unassembled WGS sequence"/>
</dbReference>
<dbReference type="SUPFAM" id="SSF54862">
    <property type="entry name" value="4Fe-4S ferredoxins"/>
    <property type="match status" value="1"/>
</dbReference>
<dbReference type="OMA" id="MVCVSIC"/>
<gene>
    <name evidence="7" type="ORF">A3207_08300</name>
</gene>
<accession>A0A8J8TEE9</accession>
<organism evidence="7 8">
    <name type="scientific">Candidatus Methanomassiliicoccus intestinalis</name>
    <dbReference type="NCBI Taxonomy" id="1406512"/>
    <lineage>
        <taxon>Archaea</taxon>
        <taxon>Methanobacteriati</taxon>
        <taxon>Thermoplasmatota</taxon>
        <taxon>Thermoplasmata</taxon>
        <taxon>Methanomassiliicoccales</taxon>
        <taxon>Methanomassiliicoccaceae</taxon>
        <taxon>Methanomassiliicoccus</taxon>
    </lineage>
</organism>